<accession>A0ABY1YSL3</accession>
<comment type="caution">
    <text evidence="2">The sequence shown here is derived from an EMBL/GenBank/DDBJ whole genome shotgun (WGS) entry which is preliminary data.</text>
</comment>
<keyword evidence="1" id="KW-0812">Transmembrane</keyword>
<reference evidence="2 3" key="1">
    <citation type="submission" date="2019-02" db="EMBL/GenBank/DDBJ databases">
        <title>Dyella amyloliquefaciens sp. nov., isolated from forest soil.</title>
        <authorList>
            <person name="Gao Z.-H."/>
            <person name="Qiu L.-H."/>
        </authorList>
    </citation>
    <scope>NUCLEOTIDE SEQUENCE [LARGE SCALE GENOMIC DNA]</scope>
    <source>
        <strain evidence="2 3">KACC 12748</strain>
    </source>
</reference>
<proteinExistence type="predicted"/>
<evidence type="ECO:0000313" key="2">
    <source>
        <dbReference type="EMBL" id="TBR36067.1"/>
    </source>
</evidence>
<keyword evidence="1" id="KW-1133">Transmembrane helix</keyword>
<keyword evidence="1" id="KW-0472">Membrane</keyword>
<dbReference type="EMBL" id="SIZZ01000003">
    <property type="protein sequence ID" value="TBR36067.1"/>
    <property type="molecule type" value="Genomic_DNA"/>
</dbReference>
<evidence type="ECO:0000256" key="1">
    <source>
        <dbReference type="SAM" id="Phobius"/>
    </source>
</evidence>
<organism evidence="2 3">
    <name type="scientific">Dyella terrae</name>
    <dbReference type="NCBI Taxonomy" id="522259"/>
    <lineage>
        <taxon>Bacteria</taxon>
        <taxon>Pseudomonadati</taxon>
        <taxon>Pseudomonadota</taxon>
        <taxon>Gammaproteobacteria</taxon>
        <taxon>Lysobacterales</taxon>
        <taxon>Rhodanobacteraceae</taxon>
        <taxon>Dyella</taxon>
    </lineage>
</organism>
<evidence type="ECO:0008006" key="4">
    <source>
        <dbReference type="Google" id="ProtNLM"/>
    </source>
</evidence>
<keyword evidence="3" id="KW-1185">Reference proteome</keyword>
<feature type="transmembrane region" description="Helical" evidence="1">
    <location>
        <begin position="16"/>
        <end position="38"/>
    </location>
</feature>
<protein>
    <recommendedName>
        <fullName evidence="4">Secreted protein</fullName>
    </recommendedName>
</protein>
<evidence type="ECO:0000313" key="3">
    <source>
        <dbReference type="Proteomes" id="UP000293025"/>
    </source>
</evidence>
<dbReference type="Proteomes" id="UP000293025">
    <property type="component" value="Unassembled WGS sequence"/>
</dbReference>
<gene>
    <name evidence="2" type="ORF">EYV96_15785</name>
</gene>
<sequence length="78" mass="8770">MAGHGIAVRSTVRLHLLHWLMLLLLHFHLPLLLSQLLAQWLRLDLLRRLGVAPLILSNPQPCSAVTTPECSFCESCPH</sequence>
<name>A0ABY1YSL3_9GAMM</name>